<dbReference type="Proteomes" id="UP000215027">
    <property type="component" value="Chromosome I"/>
</dbReference>
<evidence type="ECO:0000313" key="3">
    <source>
        <dbReference type="EMBL" id="CUS03496.2"/>
    </source>
</evidence>
<dbReference type="PANTHER" id="PTHR24321:SF8">
    <property type="entry name" value="ESTRADIOL 17-BETA-DEHYDROGENASE 8-RELATED"/>
    <property type="match status" value="1"/>
</dbReference>
<dbReference type="NCBIfam" id="NF005559">
    <property type="entry name" value="PRK07231.1"/>
    <property type="match status" value="1"/>
</dbReference>
<dbReference type="PROSITE" id="PS00061">
    <property type="entry name" value="ADH_SHORT"/>
    <property type="match status" value="1"/>
</dbReference>
<dbReference type="InterPro" id="IPR020904">
    <property type="entry name" value="Sc_DH/Rdtase_CS"/>
</dbReference>
<dbReference type="CDD" id="cd05233">
    <property type="entry name" value="SDR_c"/>
    <property type="match status" value="1"/>
</dbReference>
<dbReference type="FunFam" id="3.40.50.720:FF:000084">
    <property type="entry name" value="Short-chain dehydrogenase reductase"/>
    <property type="match status" value="1"/>
</dbReference>
<accession>A0A160T106</accession>
<dbReference type="PANTHER" id="PTHR24321">
    <property type="entry name" value="DEHYDROGENASES, SHORT CHAIN"/>
    <property type="match status" value="1"/>
</dbReference>
<dbReference type="EMBL" id="LN890655">
    <property type="protein sequence ID" value="CUS03496.2"/>
    <property type="molecule type" value="Genomic_DNA"/>
</dbReference>
<comment type="similarity">
    <text evidence="1">Belongs to the short-chain dehydrogenases/reductases (SDR) family.</text>
</comment>
<dbReference type="Pfam" id="PF13561">
    <property type="entry name" value="adh_short_C2"/>
    <property type="match status" value="1"/>
</dbReference>
<name>A0A160T106_9CHLR</name>
<dbReference type="InterPro" id="IPR002347">
    <property type="entry name" value="SDR_fam"/>
</dbReference>
<dbReference type="Gene3D" id="3.40.50.720">
    <property type="entry name" value="NAD(P)-binding Rossmann-like Domain"/>
    <property type="match status" value="1"/>
</dbReference>
<dbReference type="KEGG" id="pbf:CFX0092_A1618"/>
<dbReference type="InterPro" id="IPR036291">
    <property type="entry name" value="NAD(P)-bd_dom_sf"/>
</dbReference>
<sequence>MKLEGKVALVTGAGSGIGRAIVERFIAEGARIVASDIRADRLDEVAAALNAAGALKTVTGNVADRGDIGRLLDAAAAFGRLDIVVNNAGIMDDFKPLTEMDDALWERVMNINLNGPMDICRRALPVMLAQGGGSIINVASIGGLYGGRAGTAYTVSKHAIIGLTRNIAYVYAQQGIRCNAIVPGAVETNIEVTAPSQLGYARLQTTLGMIPRRGQPHELAAAALFLASDDAAFVNGALLTVDGGWTAG</sequence>
<proteinExistence type="inferred from homology"/>
<evidence type="ECO:0000256" key="2">
    <source>
        <dbReference type="ARBA" id="ARBA00023002"/>
    </source>
</evidence>
<organism evidence="3 4">
    <name type="scientific">Candidatus Promineifilum breve</name>
    <dbReference type="NCBI Taxonomy" id="1806508"/>
    <lineage>
        <taxon>Bacteria</taxon>
        <taxon>Bacillati</taxon>
        <taxon>Chloroflexota</taxon>
        <taxon>Ardenticatenia</taxon>
        <taxon>Candidatus Promineifilales</taxon>
        <taxon>Candidatus Promineifilaceae</taxon>
        <taxon>Candidatus Promineifilum</taxon>
    </lineage>
</organism>
<dbReference type="OrthoDB" id="153550at2"/>
<keyword evidence="4" id="KW-1185">Reference proteome</keyword>
<dbReference type="GO" id="GO:0004316">
    <property type="term" value="F:3-oxoacyl-[acyl-carrier-protein] reductase (NADPH) activity"/>
    <property type="evidence" value="ECO:0007669"/>
    <property type="project" value="UniProtKB-EC"/>
</dbReference>
<evidence type="ECO:0000313" key="4">
    <source>
        <dbReference type="Proteomes" id="UP000215027"/>
    </source>
</evidence>
<dbReference type="SUPFAM" id="SSF51735">
    <property type="entry name" value="NAD(P)-binding Rossmann-fold domains"/>
    <property type="match status" value="1"/>
</dbReference>
<keyword evidence="2 3" id="KW-0560">Oxidoreductase</keyword>
<dbReference type="PRINTS" id="PR00080">
    <property type="entry name" value="SDRFAMILY"/>
</dbReference>
<dbReference type="RefSeq" id="WP_095042981.1">
    <property type="nucleotide sequence ID" value="NZ_LN890655.1"/>
</dbReference>
<reference evidence="3" key="1">
    <citation type="submission" date="2016-01" db="EMBL/GenBank/DDBJ databases">
        <authorList>
            <person name="Mcilroy J.S."/>
            <person name="Karst M S."/>
            <person name="Albertsen M."/>
        </authorList>
    </citation>
    <scope>NUCLEOTIDE SEQUENCE</scope>
    <source>
        <strain evidence="3">Cfx-K</strain>
    </source>
</reference>
<gene>
    <name evidence="3" type="primary">fabG</name>
    <name evidence="3" type="ORF">CFX0092_A1618</name>
</gene>
<dbReference type="EC" id="1.1.1.100" evidence="3"/>
<evidence type="ECO:0000256" key="1">
    <source>
        <dbReference type="ARBA" id="ARBA00006484"/>
    </source>
</evidence>
<protein>
    <submittedName>
        <fullName evidence="3">3-oxoacyl-[acyl-carrier-protein] reductase FabG</fullName>
        <ecNumber evidence="3">1.1.1.100</ecNumber>
    </submittedName>
</protein>
<dbReference type="PRINTS" id="PR00081">
    <property type="entry name" value="GDHRDH"/>
</dbReference>
<dbReference type="AlphaFoldDB" id="A0A160T106"/>